<keyword evidence="4 9" id="KW-0032">Aminotransferase</keyword>
<keyword evidence="10" id="KW-1185">Reference proteome</keyword>
<sequence length="390" mass="42497">MTNPDFTATFSPPVMQARTWITGKIFPAERPLLNLSQAAPVDPPPEPMRQAMAEIVLNDPGAHLYGPVLGLPELRDTVAQQWGKIYGGQIAGSQVAITSGCNQAFCAALATLAQAGDNVILPSPWYFNHRMWLGMSGVETRALPCGDGMLPDVDEAEALIDARTKAIVLVTPNNPTGAEYPAGLLRAFFDLARKHGLALIVDETYRDFHSVEGAPHDLFADPDWSDTLIHLYSFSKAFRLTGHRVGAIIAGPARMVQVEKFLDTVTICPNQLGQRAALYGLQNLSDWVAGERAEILSRRAEIDRLTDDLNGWQRLGSGAYFAYLQHPFDMSSEVLAQRLVDDQSLLLLPGTMFAPTGTDGFAERTMRVAFANADVSGLQEMARRIAAFTG</sequence>
<reference evidence="10" key="1">
    <citation type="submission" date="2017-09" db="EMBL/GenBank/DDBJ databases">
        <authorList>
            <person name="Varghese N."/>
            <person name="Submissions S."/>
        </authorList>
    </citation>
    <scope>NUCLEOTIDE SEQUENCE [LARGE SCALE GENOMIC DNA]</scope>
    <source>
        <strain evidence="10">C7</strain>
    </source>
</reference>
<dbReference type="EC" id="2.6.1.1" evidence="3"/>
<dbReference type="RefSeq" id="WP_097929193.1">
    <property type="nucleotide sequence ID" value="NZ_OCTN01000002.1"/>
</dbReference>
<evidence type="ECO:0000259" key="8">
    <source>
        <dbReference type="Pfam" id="PF00155"/>
    </source>
</evidence>
<feature type="domain" description="Aminotransferase class I/classII large" evidence="8">
    <location>
        <begin position="32"/>
        <end position="385"/>
    </location>
</feature>
<evidence type="ECO:0000313" key="10">
    <source>
        <dbReference type="Proteomes" id="UP000220034"/>
    </source>
</evidence>
<dbReference type="InterPro" id="IPR015421">
    <property type="entry name" value="PyrdxlP-dep_Trfase_major"/>
</dbReference>
<dbReference type="Pfam" id="PF00155">
    <property type="entry name" value="Aminotran_1_2"/>
    <property type="match status" value="1"/>
</dbReference>
<dbReference type="GO" id="GO:0006520">
    <property type="term" value="P:amino acid metabolic process"/>
    <property type="evidence" value="ECO:0007669"/>
    <property type="project" value="InterPro"/>
</dbReference>
<dbReference type="InterPro" id="IPR050596">
    <property type="entry name" value="AspAT/PAT-like"/>
</dbReference>
<gene>
    <name evidence="9" type="ORF">SAMN06273572_102297</name>
</gene>
<dbReference type="EMBL" id="OCTN01000002">
    <property type="protein sequence ID" value="SOH93620.1"/>
    <property type="molecule type" value="Genomic_DNA"/>
</dbReference>
<name>A0A2C9CQX0_9RHOB</name>
<evidence type="ECO:0000256" key="6">
    <source>
        <dbReference type="ARBA" id="ARBA00022898"/>
    </source>
</evidence>
<accession>A0A2C9CQX0</accession>
<dbReference type="SUPFAM" id="SSF53383">
    <property type="entry name" value="PLP-dependent transferases"/>
    <property type="match status" value="1"/>
</dbReference>
<evidence type="ECO:0000313" key="9">
    <source>
        <dbReference type="EMBL" id="SOH93620.1"/>
    </source>
</evidence>
<dbReference type="NCBIfam" id="NF005732">
    <property type="entry name" value="PRK07550.1"/>
    <property type="match status" value="1"/>
</dbReference>
<evidence type="ECO:0000256" key="3">
    <source>
        <dbReference type="ARBA" id="ARBA00012753"/>
    </source>
</evidence>
<keyword evidence="6" id="KW-0663">Pyridoxal phosphate</keyword>
<evidence type="ECO:0000256" key="1">
    <source>
        <dbReference type="ARBA" id="ARBA00001933"/>
    </source>
</evidence>
<evidence type="ECO:0000256" key="4">
    <source>
        <dbReference type="ARBA" id="ARBA00022576"/>
    </source>
</evidence>
<evidence type="ECO:0000256" key="2">
    <source>
        <dbReference type="ARBA" id="ARBA00007441"/>
    </source>
</evidence>
<dbReference type="Gene3D" id="3.40.640.10">
    <property type="entry name" value="Type I PLP-dependent aspartate aminotransferase-like (Major domain)"/>
    <property type="match status" value="1"/>
</dbReference>
<dbReference type="PANTHER" id="PTHR46383:SF1">
    <property type="entry name" value="ASPARTATE AMINOTRANSFERASE"/>
    <property type="match status" value="1"/>
</dbReference>
<organism evidence="9 10">
    <name type="scientific">Pontivivens marinum</name>
    <dbReference type="NCBI Taxonomy" id="1690039"/>
    <lineage>
        <taxon>Bacteria</taxon>
        <taxon>Pseudomonadati</taxon>
        <taxon>Pseudomonadota</taxon>
        <taxon>Alphaproteobacteria</taxon>
        <taxon>Rhodobacterales</taxon>
        <taxon>Paracoccaceae</taxon>
        <taxon>Pontivivens</taxon>
    </lineage>
</organism>
<dbReference type="OrthoDB" id="9766084at2"/>
<evidence type="ECO:0000256" key="5">
    <source>
        <dbReference type="ARBA" id="ARBA00022679"/>
    </source>
</evidence>
<proteinExistence type="inferred from homology"/>
<comment type="cofactor">
    <cofactor evidence="1">
        <name>pyridoxal 5'-phosphate</name>
        <dbReference type="ChEBI" id="CHEBI:597326"/>
    </cofactor>
</comment>
<dbReference type="GO" id="GO:0030170">
    <property type="term" value="F:pyridoxal phosphate binding"/>
    <property type="evidence" value="ECO:0007669"/>
    <property type="project" value="InterPro"/>
</dbReference>
<dbReference type="InterPro" id="IPR015424">
    <property type="entry name" value="PyrdxlP-dep_Trfase"/>
</dbReference>
<comment type="similarity">
    <text evidence="2">Belongs to the class-I pyridoxal-phosphate-dependent aminotransferase family.</text>
</comment>
<dbReference type="GO" id="GO:0004069">
    <property type="term" value="F:L-aspartate:2-oxoglutarate aminotransferase activity"/>
    <property type="evidence" value="ECO:0007669"/>
    <property type="project" value="UniProtKB-EC"/>
</dbReference>
<evidence type="ECO:0000256" key="7">
    <source>
        <dbReference type="ARBA" id="ARBA00049185"/>
    </source>
</evidence>
<dbReference type="Proteomes" id="UP000220034">
    <property type="component" value="Unassembled WGS sequence"/>
</dbReference>
<protein>
    <recommendedName>
        <fullName evidence="3">aspartate transaminase</fullName>
        <ecNumber evidence="3">2.6.1.1</ecNumber>
    </recommendedName>
</protein>
<comment type="catalytic activity">
    <reaction evidence="7">
        <text>L-aspartate + 2-oxoglutarate = oxaloacetate + L-glutamate</text>
        <dbReference type="Rhea" id="RHEA:21824"/>
        <dbReference type="ChEBI" id="CHEBI:16452"/>
        <dbReference type="ChEBI" id="CHEBI:16810"/>
        <dbReference type="ChEBI" id="CHEBI:29985"/>
        <dbReference type="ChEBI" id="CHEBI:29991"/>
        <dbReference type="EC" id="2.6.1.1"/>
    </reaction>
</comment>
<keyword evidence="5 9" id="KW-0808">Transferase</keyword>
<dbReference type="InterPro" id="IPR004839">
    <property type="entry name" value="Aminotransferase_I/II_large"/>
</dbReference>
<dbReference type="PANTHER" id="PTHR46383">
    <property type="entry name" value="ASPARTATE AMINOTRANSFERASE"/>
    <property type="match status" value="1"/>
</dbReference>
<dbReference type="CDD" id="cd00609">
    <property type="entry name" value="AAT_like"/>
    <property type="match status" value="1"/>
</dbReference>
<dbReference type="AlphaFoldDB" id="A0A2C9CQX0"/>